<dbReference type="Pfam" id="PF00005">
    <property type="entry name" value="ABC_tran"/>
    <property type="match status" value="1"/>
</dbReference>
<organism evidence="6 7">
    <name type="scientific">Nocardioides deserti</name>
    <dbReference type="NCBI Taxonomy" id="1588644"/>
    <lineage>
        <taxon>Bacteria</taxon>
        <taxon>Bacillati</taxon>
        <taxon>Actinomycetota</taxon>
        <taxon>Actinomycetes</taxon>
        <taxon>Propionibacteriales</taxon>
        <taxon>Nocardioidaceae</taxon>
        <taxon>Nocardioides</taxon>
    </lineage>
</organism>
<dbReference type="InterPro" id="IPR051120">
    <property type="entry name" value="ABC_AA/LPS_Transport"/>
</dbReference>
<comment type="caution">
    <text evidence="6">The sequence shown here is derived from an EMBL/GenBank/DDBJ whole genome shotgun (WGS) entry which is preliminary data.</text>
</comment>
<proteinExistence type="predicted"/>
<evidence type="ECO:0000256" key="4">
    <source>
        <dbReference type="SAM" id="MobiDB-lite"/>
    </source>
</evidence>
<dbReference type="SMART" id="SM00382">
    <property type="entry name" value="AAA"/>
    <property type="match status" value="1"/>
</dbReference>
<protein>
    <submittedName>
        <fullName evidence="6">ABC transporter ATP-binding protein</fullName>
    </submittedName>
</protein>
<dbReference type="PROSITE" id="PS50893">
    <property type="entry name" value="ABC_TRANSPORTER_2"/>
    <property type="match status" value="1"/>
</dbReference>
<dbReference type="CDD" id="cd03219">
    <property type="entry name" value="ABC_Mj1267_LivG_branched"/>
    <property type="match status" value="1"/>
</dbReference>
<evidence type="ECO:0000259" key="5">
    <source>
        <dbReference type="PROSITE" id="PS50893"/>
    </source>
</evidence>
<dbReference type="SUPFAM" id="SSF52540">
    <property type="entry name" value="P-loop containing nucleoside triphosphate hydrolases"/>
    <property type="match status" value="1"/>
</dbReference>
<accession>A0ABR6U9U9</accession>
<evidence type="ECO:0000256" key="1">
    <source>
        <dbReference type="ARBA" id="ARBA00022448"/>
    </source>
</evidence>
<dbReference type="Gene3D" id="3.40.50.300">
    <property type="entry name" value="P-loop containing nucleotide triphosphate hydrolases"/>
    <property type="match status" value="1"/>
</dbReference>
<evidence type="ECO:0000313" key="7">
    <source>
        <dbReference type="Proteomes" id="UP000604001"/>
    </source>
</evidence>
<dbReference type="InterPro" id="IPR003593">
    <property type="entry name" value="AAA+_ATPase"/>
</dbReference>
<keyword evidence="3 6" id="KW-0067">ATP-binding</keyword>
<keyword evidence="7" id="KW-1185">Reference proteome</keyword>
<dbReference type="EMBL" id="JACMYC010000006">
    <property type="protein sequence ID" value="MBC2961153.1"/>
    <property type="molecule type" value="Genomic_DNA"/>
</dbReference>
<evidence type="ECO:0000256" key="2">
    <source>
        <dbReference type="ARBA" id="ARBA00022741"/>
    </source>
</evidence>
<evidence type="ECO:0000313" key="6">
    <source>
        <dbReference type="EMBL" id="MBC2961153.1"/>
    </source>
</evidence>
<dbReference type="Pfam" id="PF12399">
    <property type="entry name" value="BCA_ABC_TP_C"/>
    <property type="match status" value="1"/>
</dbReference>
<dbReference type="InterPro" id="IPR003439">
    <property type="entry name" value="ABC_transporter-like_ATP-bd"/>
</dbReference>
<dbReference type="PANTHER" id="PTHR45772:SF1">
    <property type="entry name" value="ABC TRANSPORTER ATP-BINDING PROTEIN"/>
    <property type="match status" value="1"/>
</dbReference>
<dbReference type="GO" id="GO:0005524">
    <property type="term" value="F:ATP binding"/>
    <property type="evidence" value="ECO:0007669"/>
    <property type="project" value="UniProtKB-KW"/>
</dbReference>
<gene>
    <name evidence="6" type="ORF">H7344_12685</name>
</gene>
<dbReference type="InterPro" id="IPR032823">
    <property type="entry name" value="BCA_ABC_TP_C"/>
</dbReference>
<name>A0ABR6U9U9_9ACTN</name>
<dbReference type="Proteomes" id="UP000604001">
    <property type="component" value="Unassembled WGS sequence"/>
</dbReference>
<feature type="compositionally biased region" description="Low complexity" evidence="4">
    <location>
        <begin position="67"/>
        <end position="85"/>
    </location>
</feature>
<feature type="domain" description="ABC transporter" evidence="5">
    <location>
        <begin position="93"/>
        <end position="341"/>
    </location>
</feature>
<dbReference type="InterPro" id="IPR027417">
    <property type="entry name" value="P-loop_NTPase"/>
</dbReference>
<dbReference type="PANTHER" id="PTHR45772">
    <property type="entry name" value="CONSERVED COMPONENT OF ABC TRANSPORTER FOR NATURAL AMINO ACIDS-RELATED"/>
    <property type="match status" value="1"/>
</dbReference>
<keyword evidence="1" id="KW-0813">Transport</keyword>
<feature type="region of interest" description="Disordered" evidence="4">
    <location>
        <begin position="1"/>
        <end position="85"/>
    </location>
</feature>
<keyword evidence="2" id="KW-0547">Nucleotide-binding</keyword>
<reference evidence="6 7" key="1">
    <citation type="submission" date="2020-08" db="EMBL/GenBank/DDBJ databases">
        <title>novel species in genus Nocardioides.</title>
        <authorList>
            <person name="Zhang G."/>
        </authorList>
    </citation>
    <scope>NUCLEOTIDE SEQUENCE [LARGE SCALE GENOMIC DNA]</scope>
    <source>
        <strain evidence="6 7">SC8A-24</strain>
    </source>
</reference>
<sequence>MKARSHSPHKEHQPRPRFGAARPTESVRRAQCASCARAPRWCASHPEDPPWGVRPGGPLPPSPSSPDRPTGSPTGSPGGSPAATGAVTGSTALALRGVTVTFGGVKALTGVDLAVAPGTVHGVIGPNGAGKTTLFNVACGFVVPDEGTIERRGERLTRLRPHDLAGLGTARTLQGLGLFDRVTVLENVLVGADRHARSGFLTALLGLPRAAREDRALRERAMAVLDRLGIASYAARYPGSLPYPVRKRVALARALAAEPDLLLLDEPASGLGADDMTELGDLVQSLAAEQGVSVLLVEHHMDLVMRVCDEITVLDFGRRIASGTPAQVRDDPAVLAAYLGEQVG</sequence>
<evidence type="ECO:0000256" key="3">
    <source>
        <dbReference type="ARBA" id="ARBA00022840"/>
    </source>
</evidence>
<feature type="compositionally biased region" description="Pro residues" evidence="4">
    <location>
        <begin position="57"/>
        <end position="66"/>
    </location>
</feature>